<feature type="region of interest" description="Disordered" evidence="1">
    <location>
        <begin position="279"/>
        <end position="361"/>
    </location>
</feature>
<protein>
    <submittedName>
        <fullName evidence="2">Uncharacterized protein</fullName>
    </submittedName>
</protein>
<name>A0A7S0R918_9CHLO</name>
<feature type="region of interest" description="Disordered" evidence="1">
    <location>
        <begin position="1"/>
        <end position="177"/>
    </location>
</feature>
<dbReference type="AlphaFoldDB" id="A0A7S0R918"/>
<feature type="compositionally biased region" description="Polar residues" evidence="1">
    <location>
        <begin position="14"/>
        <end position="28"/>
    </location>
</feature>
<feature type="compositionally biased region" description="Polar residues" evidence="1">
    <location>
        <begin position="333"/>
        <end position="348"/>
    </location>
</feature>
<proteinExistence type="predicted"/>
<feature type="compositionally biased region" description="Low complexity" evidence="1">
    <location>
        <begin position="131"/>
        <end position="145"/>
    </location>
</feature>
<accession>A0A7S0R918</accession>
<feature type="compositionally biased region" description="Pro residues" evidence="1">
    <location>
        <begin position="1"/>
        <end position="10"/>
    </location>
</feature>
<feature type="compositionally biased region" description="Polar residues" evidence="1">
    <location>
        <begin position="36"/>
        <end position="55"/>
    </location>
</feature>
<evidence type="ECO:0000313" key="2">
    <source>
        <dbReference type="EMBL" id="CAD8670535.1"/>
    </source>
</evidence>
<gene>
    <name evidence="2" type="ORF">CLEI1391_LOCUS4200</name>
</gene>
<reference evidence="2" key="1">
    <citation type="submission" date="2021-01" db="EMBL/GenBank/DDBJ databases">
        <authorList>
            <person name="Corre E."/>
            <person name="Pelletier E."/>
            <person name="Niang G."/>
            <person name="Scheremetjew M."/>
            <person name="Finn R."/>
            <person name="Kale V."/>
            <person name="Holt S."/>
            <person name="Cochrane G."/>
            <person name="Meng A."/>
            <person name="Brown T."/>
            <person name="Cohen L."/>
        </authorList>
    </citation>
    <scope>NUCLEOTIDE SEQUENCE</scope>
    <source>
        <strain evidence="2">SAG 11-49</strain>
    </source>
</reference>
<dbReference type="EMBL" id="HBFB01007458">
    <property type="protein sequence ID" value="CAD8670535.1"/>
    <property type="molecule type" value="Transcribed_RNA"/>
</dbReference>
<organism evidence="2">
    <name type="scientific">Chlamydomonas leiostraca</name>
    <dbReference type="NCBI Taxonomy" id="1034604"/>
    <lineage>
        <taxon>Eukaryota</taxon>
        <taxon>Viridiplantae</taxon>
        <taxon>Chlorophyta</taxon>
        <taxon>core chlorophytes</taxon>
        <taxon>Chlorophyceae</taxon>
        <taxon>CS clade</taxon>
        <taxon>Chlamydomonadales</taxon>
        <taxon>Chlamydomonadaceae</taxon>
        <taxon>Chlamydomonas</taxon>
    </lineage>
</organism>
<sequence>MDPALAPSPPLRSRLSQTDATAQVQSSKLRIINPDSMPNQQPSPHAGPSPSQGRPTVSPKGLKFEDPMLIWRETIDRPDLSPTGGAPLARRDSLLDSPGANHSLLDRKGSGTMSASFTGGHRPLIKLPLESTSGPLGAPASAPSPKQSFMARLGLKAARKSEAASSTDPHADAGGDDASLPLDELLLRRHSYTASAFHSRPGSISGSMSGVPVRGALGGTGGGVAAAHMGAVIGDSDEFQRRLSVSRANWRLAAPQGPESLDASTHLQSQTHTALQCLGIGDGSRRSNDGMASHRTSHTGSVVGAGSKEHSLGGAGAHDGDSSGRVGVPGGRSLSTHTSWNSRRSSFGRSHAHANESTDGQ</sequence>
<evidence type="ECO:0000256" key="1">
    <source>
        <dbReference type="SAM" id="MobiDB-lite"/>
    </source>
</evidence>